<dbReference type="InterPro" id="IPR008480">
    <property type="entry name" value="DUF761_pln"/>
</dbReference>
<reference evidence="2" key="2">
    <citation type="submission" date="2020-08" db="EMBL/GenBank/DDBJ databases">
        <title>Plant Genome Project.</title>
        <authorList>
            <person name="Zhang R.-G."/>
        </authorList>
    </citation>
    <scope>NUCLEOTIDE SEQUENCE</scope>
    <source>
        <strain evidence="2">Huo1</strain>
        <tissue evidence="2">Leaf</tissue>
    </source>
</reference>
<dbReference type="EMBL" id="PNBA02000003">
    <property type="protein sequence ID" value="KAG6429110.1"/>
    <property type="molecule type" value="Genomic_DNA"/>
</dbReference>
<keyword evidence="3" id="KW-1185">Reference proteome</keyword>
<sequence>MSCLNLKRLLPHRRLWKVLTNKLPLKLITSKVNKKQKHRSYKSSKKLSLPSLSIQPKKFKKHTVIHHKNHHCYSQRRPPPVFIDHLFVQPVSLVSEHVVSPGQTSKPSSSSSLNKSQNPNQTTFNDDCGEPESGKEETTTNGDYVWESLVLRPESSKEETSTNGDDVWESLVLRPESSKEETSTNGDDVWESMVLNSPQMDGIDARADEFIARFRAEMRQQEILARRL</sequence>
<accession>A0A8X8YFJ1</accession>
<feature type="compositionally biased region" description="Low complexity" evidence="1">
    <location>
        <begin position="100"/>
        <end position="121"/>
    </location>
</feature>
<comment type="caution">
    <text evidence="2">The sequence shown here is derived from an EMBL/GenBank/DDBJ whole genome shotgun (WGS) entry which is preliminary data.</text>
</comment>
<evidence type="ECO:0000313" key="3">
    <source>
        <dbReference type="Proteomes" id="UP000298416"/>
    </source>
</evidence>
<protein>
    <submittedName>
        <fullName evidence="2">Uncharacterized protein</fullName>
    </submittedName>
</protein>
<organism evidence="2">
    <name type="scientific">Salvia splendens</name>
    <name type="common">Scarlet sage</name>
    <dbReference type="NCBI Taxonomy" id="180675"/>
    <lineage>
        <taxon>Eukaryota</taxon>
        <taxon>Viridiplantae</taxon>
        <taxon>Streptophyta</taxon>
        <taxon>Embryophyta</taxon>
        <taxon>Tracheophyta</taxon>
        <taxon>Spermatophyta</taxon>
        <taxon>Magnoliopsida</taxon>
        <taxon>eudicotyledons</taxon>
        <taxon>Gunneridae</taxon>
        <taxon>Pentapetalae</taxon>
        <taxon>asterids</taxon>
        <taxon>lamiids</taxon>
        <taxon>Lamiales</taxon>
        <taxon>Lamiaceae</taxon>
        <taxon>Nepetoideae</taxon>
        <taxon>Mentheae</taxon>
        <taxon>Salviinae</taxon>
        <taxon>Salvia</taxon>
        <taxon>Salvia subgen. Calosphace</taxon>
        <taxon>core Calosphace</taxon>
    </lineage>
</organism>
<dbReference type="AlphaFoldDB" id="A0A8X8YFJ1"/>
<feature type="region of interest" description="Disordered" evidence="1">
    <location>
        <begin position="98"/>
        <end position="186"/>
    </location>
</feature>
<gene>
    <name evidence="2" type="ORF">SASPL_107149</name>
</gene>
<dbReference type="Pfam" id="PF05553">
    <property type="entry name" value="DUF761"/>
    <property type="match status" value="1"/>
</dbReference>
<reference evidence="2" key="1">
    <citation type="submission" date="2018-01" db="EMBL/GenBank/DDBJ databases">
        <authorList>
            <person name="Mao J.F."/>
        </authorList>
    </citation>
    <scope>NUCLEOTIDE SEQUENCE</scope>
    <source>
        <strain evidence="2">Huo1</strain>
        <tissue evidence="2">Leaf</tissue>
    </source>
</reference>
<dbReference type="Proteomes" id="UP000298416">
    <property type="component" value="Unassembled WGS sequence"/>
</dbReference>
<evidence type="ECO:0000256" key="1">
    <source>
        <dbReference type="SAM" id="MobiDB-lite"/>
    </source>
</evidence>
<proteinExistence type="predicted"/>
<evidence type="ECO:0000313" key="2">
    <source>
        <dbReference type="EMBL" id="KAG6429110.1"/>
    </source>
</evidence>
<name>A0A8X8YFJ1_SALSN</name>